<reference evidence="1 2" key="1">
    <citation type="submission" date="2024-04" db="EMBL/GenBank/DDBJ databases">
        <authorList>
            <person name="Rising A."/>
            <person name="Reimegard J."/>
            <person name="Sonavane S."/>
            <person name="Akerstrom W."/>
            <person name="Nylinder S."/>
            <person name="Hedman E."/>
            <person name="Kallberg Y."/>
        </authorList>
    </citation>
    <scope>NUCLEOTIDE SEQUENCE [LARGE SCALE GENOMIC DNA]</scope>
</reference>
<sequence>QTNQLPSSCPQTDRINPALFPFRQQTPPLDRLLFQEHPAFFVDARRQGDGGGRCSYESRAVAHPEGLIGQRSSRSVQIERSLRQNGLCSVQSRPPSSSDCNGESHWIDIVKQRLFNSHKRHISIILNRVFSACGKVPKPVAFEIPIQETESNNKAKKRPPQIL</sequence>
<gene>
    <name evidence="1" type="ORF">LARSCL_LOCUS20148</name>
</gene>
<name>A0AAV2BLP2_9ARAC</name>
<proteinExistence type="predicted"/>
<protein>
    <recommendedName>
        <fullName evidence="3">Maturase K</fullName>
    </recommendedName>
</protein>
<keyword evidence="2" id="KW-1185">Reference proteome</keyword>
<dbReference type="AlphaFoldDB" id="A0AAV2BLP2"/>
<evidence type="ECO:0000313" key="2">
    <source>
        <dbReference type="Proteomes" id="UP001497382"/>
    </source>
</evidence>
<organism evidence="1 2">
    <name type="scientific">Larinioides sclopetarius</name>
    <dbReference type="NCBI Taxonomy" id="280406"/>
    <lineage>
        <taxon>Eukaryota</taxon>
        <taxon>Metazoa</taxon>
        <taxon>Ecdysozoa</taxon>
        <taxon>Arthropoda</taxon>
        <taxon>Chelicerata</taxon>
        <taxon>Arachnida</taxon>
        <taxon>Araneae</taxon>
        <taxon>Araneomorphae</taxon>
        <taxon>Entelegynae</taxon>
        <taxon>Araneoidea</taxon>
        <taxon>Araneidae</taxon>
        <taxon>Larinioides</taxon>
    </lineage>
</organism>
<evidence type="ECO:0008006" key="3">
    <source>
        <dbReference type="Google" id="ProtNLM"/>
    </source>
</evidence>
<comment type="caution">
    <text evidence="1">The sequence shown here is derived from an EMBL/GenBank/DDBJ whole genome shotgun (WGS) entry which is preliminary data.</text>
</comment>
<dbReference type="EMBL" id="CAXIEN010000416">
    <property type="protein sequence ID" value="CAL1297181.1"/>
    <property type="molecule type" value="Genomic_DNA"/>
</dbReference>
<dbReference type="Proteomes" id="UP001497382">
    <property type="component" value="Unassembled WGS sequence"/>
</dbReference>
<accession>A0AAV2BLP2</accession>
<evidence type="ECO:0000313" key="1">
    <source>
        <dbReference type="EMBL" id="CAL1297181.1"/>
    </source>
</evidence>
<feature type="non-terminal residue" evidence="1">
    <location>
        <position position="1"/>
    </location>
</feature>
<feature type="non-terminal residue" evidence="1">
    <location>
        <position position="163"/>
    </location>
</feature>